<proteinExistence type="predicted"/>
<dbReference type="InterPro" id="IPR038396">
    <property type="entry name" value="SpoIIAA-like_sf"/>
</dbReference>
<dbReference type="Proteomes" id="UP000598467">
    <property type="component" value="Unassembled WGS sequence"/>
</dbReference>
<evidence type="ECO:0000313" key="1">
    <source>
        <dbReference type="EMBL" id="MBD1547480.1"/>
    </source>
</evidence>
<dbReference type="SUPFAM" id="SSF52091">
    <property type="entry name" value="SpoIIaa-like"/>
    <property type="match status" value="2"/>
</dbReference>
<accession>A0A926S6R3</accession>
<dbReference type="RefSeq" id="WP_190292235.1">
    <property type="nucleotide sequence ID" value="NZ_JABFCZ010000015.1"/>
</dbReference>
<organism evidence="1 2">
    <name type="scientific">Roseibium aggregatum</name>
    <dbReference type="NCBI Taxonomy" id="187304"/>
    <lineage>
        <taxon>Bacteria</taxon>
        <taxon>Pseudomonadati</taxon>
        <taxon>Pseudomonadota</taxon>
        <taxon>Alphaproteobacteria</taxon>
        <taxon>Hyphomicrobiales</taxon>
        <taxon>Stappiaceae</taxon>
        <taxon>Roseibium</taxon>
    </lineage>
</organism>
<dbReference type="InterPro" id="IPR036513">
    <property type="entry name" value="STAS_dom_sf"/>
</dbReference>
<evidence type="ECO:0000313" key="2">
    <source>
        <dbReference type="Proteomes" id="UP000598467"/>
    </source>
</evidence>
<gene>
    <name evidence="1" type="ORF">HK439_14530</name>
</gene>
<reference evidence="1" key="1">
    <citation type="submission" date="2020-05" db="EMBL/GenBank/DDBJ databases">
        <title>Identification of trans-AT polyketide cluster in two marine bacteria, producers of a novel glutaramide-containing polyketide sesbanimide D and analogs.</title>
        <authorList>
            <person name="Kacar D."/>
            <person name="Rodriguez P."/>
            <person name="Canedo L."/>
            <person name="Gonzalez E."/>
            <person name="Galan B."/>
            <person name="De La Calle F."/>
            <person name="Garcia J.L."/>
        </authorList>
    </citation>
    <scope>NUCLEOTIDE SEQUENCE</scope>
    <source>
        <strain evidence="1">PHM038</strain>
    </source>
</reference>
<dbReference type="InterPro" id="IPR021866">
    <property type="entry name" value="SpoIIAA-like"/>
</dbReference>
<dbReference type="EMBL" id="JABFCZ010000015">
    <property type="protein sequence ID" value="MBD1547480.1"/>
    <property type="molecule type" value="Genomic_DNA"/>
</dbReference>
<sequence>MIEEIPGRPEGTLEFKLTGKITGRDYDHILTPAIDKALQDHDRIRILMQIGPDFEGYSLDAAWDDTRLGLRHWSGFDRVAVVSDVGWVKTAIRVVGFAMPCPIRTFDLSEHDDARRWLAESLGSIHVAKRDGDRVEVRLQGKLETSAYENIGGDLDAIIADVGRIKLLLDLRDFDGWQGLGALGTHLSLVREHRRAPKKVAVVGDAFFLPLARRVFSVFSDAEVKYFEGKDFAEAEEWIAD</sequence>
<dbReference type="Pfam" id="PF11964">
    <property type="entry name" value="SpoIIAA-like"/>
    <property type="match status" value="2"/>
</dbReference>
<comment type="caution">
    <text evidence="1">The sequence shown here is derived from an EMBL/GenBank/DDBJ whole genome shotgun (WGS) entry which is preliminary data.</text>
</comment>
<name>A0A926S6R3_9HYPH</name>
<dbReference type="Gene3D" id="3.40.50.10600">
    <property type="entry name" value="SpoIIaa-like domains"/>
    <property type="match status" value="2"/>
</dbReference>
<dbReference type="AlphaFoldDB" id="A0A926S6R3"/>
<protein>
    <submittedName>
        <fullName evidence="1">STAS/SEC14 domain-containing protein</fullName>
    </submittedName>
</protein>